<feature type="chain" id="PRO_5035769981" evidence="2">
    <location>
        <begin position="23"/>
        <end position="288"/>
    </location>
</feature>
<name>A0A8S4C3Y8_9ACAR</name>
<keyword evidence="2" id="KW-0732">Signal</keyword>
<accession>A0A8S4C3Y8</accession>
<keyword evidence="1" id="KW-0175">Coiled coil</keyword>
<feature type="signal peptide" evidence="2">
    <location>
        <begin position="1"/>
        <end position="22"/>
    </location>
</feature>
<feature type="coiled-coil region" evidence="1">
    <location>
        <begin position="78"/>
        <end position="147"/>
    </location>
</feature>
<gene>
    <name evidence="3" type="ORF">MHYMCMPASI_00630</name>
</gene>
<evidence type="ECO:0000256" key="1">
    <source>
        <dbReference type="SAM" id="Coils"/>
    </source>
</evidence>
<dbReference type="NCBIfam" id="TIGR02795">
    <property type="entry name" value="tol_pal_ybgF"/>
    <property type="match status" value="1"/>
</dbReference>
<organism evidence="3 4">
    <name type="scientific">Hyalomma marginatum</name>
    <dbReference type="NCBI Taxonomy" id="34627"/>
    <lineage>
        <taxon>Eukaryota</taxon>
        <taxon>Metazoa</taxon>
        <taxon>Ecdysozoa</taxon>
        <taxon>Arthropoda</taxon>
        <taxon>Chelicerata</taxon>
        <taxon>Arachnida</taxon>
        <taxon>Acari</taxon>
        <taxon>Parasitiformes</taxon>
        <taxon>Ixodida</taxon>
        <taxon>Ixodoidea</taxon>
        <taxon>Ixodidae</taxon>
        <taxon>Hyalomminae</taxon>
        <taxon>Hyalomma</taxon>
    </lineage>
</organism>
<keyword evidence="4" id="KW-1185">Reference proteome</keyword>
<dbReference type="SUPFAM" id="SSF48452">
    <property type="entry name" value="TPR-like"/>
    <property type="match status" value="1"/>
</dbReference>
<dbReference type="InterPro" id="IPR011990">
    <property type="entry name" value="TPR-like_helical_dom_sf"/>
</dbReference>
<sequence length="288" mass="32416">MQKIKFLAFSSLFLSCLELHAASPVDITKAQVSEGAIAARLDSIEKGLNVLQKYVYNLSSSQLAGSQSSGNVENHINVDEIGEQFKSIRSDLENIKQEINQINDRMLKITSDVEHRLADLEGPIKEKKENAQIIDRVESQLNEIENRLDPSTQINVDKGLTTPEEQFRNAYYLLREKNFDGARRAFEKFIKNNPNNTLIGSAHYWIGEVYTNKQEYDKAAVEYLKGYQVGATSGRAPDNLLKLAESLFKLGKRQECCVTIAKLNKEFPNISISIKRSANQLAKDAVCN</sequence>
<evidence type="ECO:0000313" key="4">
    <source>
        <dbReference type="Proteomes" id="UP000837675"/>
    </source>
</evidence>
<dbReference type="EMBL" id="CAJVAF010000293">
    <property type="protein sequence ID" value="CAG7592879.1"/>
    <property type="molecule type" value="Genomic_DNA"/>
</dbReference>
<dbReference type="Proteomes" id="UP000837675">
    <property type="component" value="Unassembled WGS sequence"/>
</dbReference>
<dbReference type="InterPro" id="IPR014162">
    <property type="entry name" value="CpoB_C"/>
</dbReference>
<reference evidence="3" key="1">
    <citation type="submission" date="2021-06" db="EMBL/GenBank/DDBJ databases">
        <authorList>
            <person name="Nardi T."/>
            <person name="Nardi T."/>
        </authorList>
    </citation>
    <scope>NUCLEOTIDE SEQUENCE</scope>
</reference>
<dbReference type="InterPro" id="IPR019734">
    <property type="entry name" value="TPR_rpt"/>
</dbReference>
<protein>
    <submittedName>
        <fullName evidence="3">Tol-pal system protein YbgF</fullName>
    </submittedName>
</protein>
<comment type="caution">
    <text evidence="3">The sequence shown here is derived from an EMBL/GenBank/DDBJ whole genome shotgun (WGS) entry which is preliminary data.</text>
</comment>
<dbReference type="Pfam" id="PF13174">
    <property type="entry name" value="TPR_6"/>
    <property type="match status" value="2"/>
</dbReference>
<evidence type="ECO:0000313" key="3">
    <source>
        <dbReference type="EMBL" id="CAG7592879.1"/>
    </source>
</evidence>
<dbReference type="HAMAP" id="MF_02066">
    <property type="entry name" value="CpoB"/>
    <property type="match status" value="1"/>
</dbReference>
<dbReference type="GO" id="GO:0051301">
    <property type="term" value="P:cell division"/>
    <property type="evidence" value="ECO:0007669"/>
    <property type="project" value="InterPro"/>
</dbReference>
<dbReference type="Gene3D" id="1.25.40.10">
    <property type="entry name" value="Tetratricopeptide repeat domain"/>
    <property type="match status" value="1"/>
</dbReference>
<proteinExistence type="inferred from homology"/>
<dbReference type="InterPro" id="IPR034706">
    <property type="entry name" value="CpoB"/>
</dbReference>
<dbReference type="PROSITE" id="PS51257">
    <property type="entry name" value="PROKAR_LIPOPROTEIN"/>
    <property type="match status" value="1"/>
</dbReference>
<dbReference type="AlphaFoldDB" id="A0A8S4C3Y8"/>
<evidence type="ECO:0000256" key="2">
    <source>
        <dbReference type="SAM" id="SignalP"/>
    </source>
</evidence>